<name>A0A1W1C0Q8_9ZZZZ</name>
<accession>A0A1W1C0Q8</accession>
<gene>
    <name evidence="14" type="ORF">MNB_SV-6-1149</name>
</gene>
<reference evidence="14" key="1">
    <citation type="submission" date="2016-10" db="EMBL/GenBank/DDBJ databases">
        <authorList>
            <person name="de Groot N.N."/>
        </authorList>
    </citation>
    <scope>NUCLEOTIDE SEQUENCE</scope>
</reference>
<keyword evidence="5 14" id="KW-0808">Transferase</keyword>
<dbReference type="Pfam" id="PF01148">
    <property type="entry name" value="CTP_transf_1"/>
    <property type="match status" value="1"/>
</dbReference>
<feature type="transmembrane region" description="Helical" evidence="13">
    <location>
        <begin position="102"/>
        <end position="121"/>
    </location>
</feature>
<evidence type="ECO:0000256" key="6">
    <source>
        <dbReference type="ARBA" id="ARBA00022692"/>
    </source>
</evidence>
<dbReference type="PROSITE" id="PS01315">
    <property type="entry name" value="CDS"/>
    <property type="match status" value="1"/>
</dbReference>
<evidence type="ECO:0000256" key="8">
    <source>
        <dbReference type="ARBA" id="ARBA00022989"/>
    </source>
</evidence>
<protein>
    <submittedName>
        <fullName evidence="14">Phosphatidate cytidylyltransferase</fullName>
        <ecNumber evidence="14">2.7.7.41</ecNumber>
    </submittedName>
</protein>
<proteinExistence type="inferred from homology"/>
<feature type="transmembrane region" description="Helical" evidence="13">
    <location>
        <begin position="187"/>
        <end position="207"/>
    </location>
</feature>
<keyword evidence="9" id="KW-0443">Lipid metabolism</keyword>
<dbReference type="AlphaFoldDB" id="A0A1W1C0Q8"/>
<keyword evidence="4" id="KW-0444">Lipid biosynthesis</keyword>
<evidence type="ECO:0000256" key="7">
    <source>
        <dbReference type="ARBA" id="ARBA00022695"/>
    </source>
</evidence>
<dbReference type="GO" id="GO:0005886">
    <property type="term" value="C:plasma membrane"/>
    <property type="evidence" value="ECO:0007669"/>
    <property type="project" value="UniProtKB-SubCell"/>
</dbReference>
<keyword evidence="7 14" id="KW-0548">Nucleotidyltransferase</keyword>
<dbReference type="EC" id="2.7.7.41" evidence="14"/>
<evidence type="ECO:0000256" key="5">
    <source>
        <dbReference type="ARBA" id="ARBA00022679"/>
    </source>
</evidence>
<dbReference type="EMBL" id="FPHC01000052">
    <property type="protein sequence ID" value="SFV59420.1"/>
    <property type="molecule type" value="Genomic_DNA"/>
</dbReference>
<evidence type="ECO:0000256" key="13">
    <source>
        <dbReference type="SAM" id="Phobius"/>
    </source>
</evidence>
<keyword evidence="8 13" id="KW-1133">Transmembrane helix</keyword>
<keyword evidence="3" id="KW-1003">Cell membrane</keyword>
<evidence type="ECO:0000256" key="10">
    <source>
        <dbReference type="ARBA" id="ARBA00023136"/>
    </source>
</evidence>
<sequence length="252" mass="28261">MIKLITDYQARWITGIALLALVGFIGWIDNFFIMWSFLGVIYIFAFYEAMQLFRLVNTAIYFWALLLWILAYFYPNPDDLFFLFMIIFGGTLAYNPNFNPKLILPFLYPVSGILFFLILYQDYGIGYMGWLLVTVAMTDMGAFFVGKMIGKTKFSDTSPNKTLEGVVGGVVVATAAGTYVGMLVETMYVAIFVTLFTAISSIFGDLFESYLKREAGVKDSGDLLPGHGGILDRIDGYLFAAIIMVITLRSLS</sequence>
<dbReference type="GO" id="GO:0004605">
    <property type="term" value="F:phosphatidate cytidylyltransferase activity"/>
    <property type="evidence" value="ECO:0007669"/>
    <property type="project" value="UniProtKB-EC"/>
</dbReference>
<dbReference type="PANTHER" id="PTHR46382">
    <property type="entry name" value="PHOSPHATIDATE CYTIDYLYLTRANSFERASE"/>
    <property type="match status" value="1"/>
</dbReference>
<feature type="transmembrane region" description="Helical" evidence="13">
    <location>
        <begin position="162"/>
        <end position="181"/>
    </location>
</feature>
<evidence type="ECO:0000256" key="12">
    <source>
        <dbReference type="ARBA" id="ARBA00023264"/>
    </source>
</evidence>
<comment type="similarity">
    <text evidence="2">Belongs to the CDS family.</text>
</comment>
<dbReference type="GO" id="GO:0016024">
    <property type="term" value="P:CDP-diacylglycerol biosynthetic process"/>
    <property type="evidence" value="ECO:0007669"/>
    <property type="project" value="TreeGrafter"/>
</dbReference>
<evidence type="ECO:0000256" key="9">
    <source>
        <dbReference type="ARBA" id="ARBA00023098"/>
    </source>
</evidence>
<dbReference type="PANTHER" id="PTHR46382:SF1">
    <property type="entry name" value="PHOSPHATIDATE CYTIDYLYLTRANSFERASE"/>
    <property type="match status" value="1"/>
</dbReference>
<comment type="subcellular location">
    <subcellularLocation>
        <location evidence="1">Cell membrane</location>
        <topology evidence="1">Multi-pass membrane protein</topology>
    </subcellularLocation>
</comment>
<evidence type="ECO:0000256" key="11">
    <source>
        <dbReference type="ARBA" id="ARBA00023209"/>
    </source>
</evidence>
<keyword evidence="11" id="KW-0594">Phospholipid biosynthesis</keyword>
<evidence type="ECO:0000313" key="14">
    <source>
        <dbReference type="EMBL" id="SFV59420.1"/>
    </source>
</evidence>
<feature type="transmembrane region" description="Helical" evidence="13">
    <location>
        <begin position="12"/>
        <end position="45"/>
    </location>
</feature>
<evidence type="ECO:0000256" key="4">
    <source>
        <dbReference type="ARBA" id="ARBA00022516"/>
    </source>
</evidence>
<feature type="transmembrane region" description="Helical" evidence="13">
    <location>
        <begin position="127"/>
        <end position="150"/>
    </location>
</feature>
<feature type="transmembrane region" description="Helical" evidence="13">
    <location>
        <begin position="52"/>
        <end position="74"/>
    </location>
</feature>
<evidence type="ECO:0000256" key="1">
    <source>
        <dbReference type="ARBA" id="ARBA00004651"/>
    </source>
</evidence>
<organism evidence="14">
    <name type="scientific">hydrothermal vent metagenome</name>
    <dbReference type="NCBI Taxonomy" id="652676"/>
    <lineage>
        <taxon>unclassified sequences</taxon>
        <taxon>metagenomes</taxon>
        <taxon>ecological metagenomes</taxon>
    </lineage>
</organism>
<evidence type="ECO:0000256" key="2">
    <source>
        <dbReference type="ARBA" id="ARBA00010185"/>
    </source>
</evidence>
<evidence type="ECO:0000256" key="3">
    <source>
        <dbReference type="ARBA" id="ARBA00022475"/>
    </source>
</evidence>
<keyword evidence="10 13" id="KW-0472">Membrane</keyword>
<keyword evidence="6 13" id="KW-0812">Transmembrane</keyword>
<feature type="transmembrane region" description="Helical" evidence="13">
    <location>
        <begin position="80"/>
        <end position="95"/>
    </location>
</feature>
<keyword evidence="12" id="KW-1208">Phospholipid metabolism</keyword>
<dbReference type="InterPro" id="IPR000374">
    <property type="entry name" value="PC_trans"/>
</dbReference>